<dbReference type="Pfam" id="PF00534">
    <property type="entry name" value="Glycos_transf_1"/>
    <property type="match status" value="1"/>
</dbReference>
<comment type="caution">
    <text evidence="3">The sequence shown here is derived from an EMBL/GenBank/DDBJ whole genome shotgun (WGS) entry which is preliminary data.</text>
</comment>
<keyword evidence="4" id="KW-1185">Reference proteome</keyword>
<feature type="domain" description="Glycosyl transferase family 1" evidence="2">
    <location>
        <begin position="201"/>
        <end position="361"/>
    </location>
</feature>
<name>A0ABV7B4Z8_9GAMM</name>
<protein>
    <submittedName>
        <fullName evidence="3">Glycosyltransferase family 4 protein</fullName>
    </submittedName>
</protein>
<organism evidence="3 4">
    <name type="scientific">Halomonas tibetensis</name>
    <dbReference type="NCBI Taxonomy" id="2259590"/>
    <lineage>
        <taxon>Bacteria</taxon>
        <taxon>Pseudomonadati</taxon>
        <taxon>Pseudomonadota</taxon>
        <taxon>Gammaproteobacteria</taxon>
        <taxon>Oceanospirillales</taxon>
        <taxon>Halomonadaceae</taxon>
        <taxon>Halomonas</taxon>
    </lineage>
</organism>
<dbReference type="SUPFAM" id="SSF53756">
    <property type="entry name" value="UDP-Glycosyltransferase/glycogen phosphorylase"/>
    <property type="match status" value="1"/>
</dbReference>
<dbReference type="CDD" id="cd03809">
    <property type="entry name" value="GT4_MtfB-like"/>
    <property type="match status" value="1"/>
</dbReference>
<dbReference type="PANTHER" id="PTHR46401">
    <property type="entry name" value="GLYCOSYLTRANSFERASE WBBK-RELATED"/>
    <property type="match status" value="1"/>
</dbReference>
<sequence length="388" mass="43564">MKLLINLDCMQPPLTGIGHYTQHLATQLSKHPEVDTFRGLYRSRWLDGTQLQDCPHASRPLSLLVRPGALRRRLRQVPGSYSLRQRLREVRFVGRTRHCGDHIYWEPGLELMPFPGRRVATIYDLSHLNVPDSHPPSRAAYLSHQIDNTLRHADVIVTISDTMRREIADYSGLNENDIVVVSPAASTDFRPLNAATRTEVRRRLGLPDRFILCLGTLEPRKNLTRFMRAYAELPTPLRKRWPLVCVGTKGWNDTSLVRNMQRLEARGELLQLGYVAQPDIPLITASADLLAYPSLYEGFGMPVVEAMACGVPVLTSRGTAMHEITGEHAFLMEPTDIASIRSTLQTALEHPEARDELGDQGITQAARYDWQRSAETLVAALRGGPSGQ</sequence>
<evidence type="ECO:0000256" key="1">
    <source>
        <dbReference type="ARBA" id="ARBA00022679"/>
    </source>
</evidence>
<dbReference type="EMBL" id="JBHRSQ010000014">
    <property type="protein sequence ID" value="MFC2992537.1"/>
    <property type="molecule type" value="Genomic_DNA"/>
</dbReference>
<gene>
    <name evidence="3" type="ORF">ACFODV_10885</name>
</gene>
<dbReference type="Gene3D" id="3.40.50.2000">
    <property type="entry name" value="Glycogen Phosphorylase B"/>
    <property type="match status" value="2"/>
</dbReference>
<dbReference type="Proteomes" id="UP001595386">
    <property type="component" value="Unassembled WGS sequence"/>
</dbReference>
<dbReference type="PANTHER" id="PTHR46401:SF2">
    <property type="entry name" value="GLYCOSYLTRANSFERASE WBBK-RELATED"/>
    <property type="match status" value="1"/>
</dbReference>
<keyword evidence="1" id="KW-0808">Transferase</keyword>
<reference evidence="4" key="1">
    <citation type="journal article" date="2019" name="Int. J. Syst. Evol. Microbiol.">
        <title>The Global Catalogue of Microorganisms (GCM) 10K type strain sequencing project: providing services to taxonomists for standard genome sequencing and annotation.</title>
        <authorList>
            <consortium name="The Broad Institute Genomics Platform"/>
            <consortium name="The Broad Institute Genome Sequencing Center for Infectious Disease"/>
            <person name="Wu L."/>
            <person name="Ma J."/>
        </authorList>
    </citation>
    <scope>NUCLEOTIDE SEQUENCE [LARGE SCALE GENOMIC DNA]</scope>
    <source>
        <strain evidence="4">KCTC 52660</strain>
    </source>
</reference>
<proteinExistence type="predicted"/>
<dbReference type="InterPro" id="IPR001296">
    <property type="entry name" value="Glyco_trans_1"/>
</dbReference>
<evidence type="ECO:0000313" key="4">
    <source>
        <dbReference type="Proteomes" id="UP001595386"/>
    </source>
</evidence>
<evidence type="ECO:0000313" key="3">
    <source>
        <dbReference type="EMBL" id="MFC2992537.1"/>
    </source>
</evidence>
<accession>A0ABV7B4Z8</accession>
<evidence type="ECO:0000259" key="2">
    <source>
        <dbReference type="Pfam" id="PF00534"/>
    </source>
</evidence>
<dbReference type="RefSeq" id="WP_379758995.1">
    <property type="nucleotide sequence ID" value="NZ_JBHRSQ010000014.1"/>
</dbReference>